<dbReference type="PRINTS" id="PR01217">
    <property type="entry name" value="PRICHEXTENSN"/>
</dbReference>
<evidence type="ECO:0000313" key="3">
    <source>
        <dbReference type="EMBL" id="KFG26009.1"/>
    </source>
</evidence>
<evidence type="ECO:0000256" key="2">
    <source>
        <dbReference type="SAM" id="SignalP"/>
    </source>
</evidence>
<evidence type="ECO:0000313" key="4">
    <source>
        <dbReference type="Proteomes" id="UP000054524"/>
    </source>
</evidence>
<comment type="caution">
    <text evidence="3">The sequence shown here is derived from an EMBL/GenBank/DDBJ whole genome shotgun (WGS) entry which is preliminary data.</text>
</comment>
<gene>
    <name evidence="3" type="ORF">NESG_01121</name>
</gene>
<feature type="signal peptide" evidence="2">
    <location>
        <begin position="1"/>
        <end position="19"/>
    </location>
</feature>
<feature type="chain" id="PRO_5001807801" evidence="2">
    <location>
        <begin position="20"/>
        <end position="388"/>
    </location>
</feature>
<evidence type="ECO:0000256" key="1">
    <source>
        <dbReference type="SAM" id="MobiDB-lite"/>
    </source>
</evidence>
<name>A0A086J1J1_NEMA1</name>
<dbReference type="EMBL" id="AKIJ01000003">
    <property type="protein sequence ID" value="KFG26009.1"/>
    <property type="molecule type" value="Genomic_DNA"/>
</dbReference>
<feature type="region of interest" description="Disordered" evidence="1">
    <location>
        <begin position="235"/>
        <end position="388"/>
    </location>
</feature>
<feature type="compositionally biased region" description="Low complexity" evidence="1">
    <location>
        <begin position="256"/>
        <end position="281"/>
    </location>
</feature>
<feature type="compositionally biased region" description="Pro residues" evidence="1">
    <location>
        <begin position="282"/>
        <end position="300"/>
    </location>
</feature>
<accession>A0A086J1J1</accession>
<protein>
    <submittedName>
        <fullName evidence="3">Uncharacterized protein</fullName>
    </submittedName>
</protein>
<dbReference type="HOGENOM" id="CLU_054607_0_0_1"/>
<dbReference type="RefSeq" id="XP_052904564.1">
    <property type="nucleotide sequence ID" value="XM_053048759.1"/>
</dbReference>
<feature type="compositionally biased region" description="Pro residues" evidence="1">
    <location>
        <begin position="332"/>
        <end position="350"/>
    </location>
</feature>
<keyword evidence="2" id="KW-0732">Signal</keyword>
<sequence>MLVITLLVLSFLESFHVHGYSEKQKPYSATGLPQQGPLYNYGSYGFVSTPKVFGGIPMGNLVVIGREKDIKLNVILFQPIKDAELYNLKVAPQTKKNQKGAGSSSEEVLAVSPLGIVGKFPYDERNPGQYFEIEISKNYPEYFKLKFNGLCITPDRNQLLKLSICWQETSRVITKQLFKFYKQDIPSPDPIYIKKGISPYYFRGCAPCNRSIPDPSNGEYLLVNSKYCEENCKNKDPTNPNTKPEDQHVPKNQPKQEYQQPPSNPSYSNPSYSNQENQPSYAPAPAPAPAHRPSPAPQPAHAPTNRPTHEPAYAPAPATPSAPPLESETAPAPAPEPAPEPASAPTPAPAPASETEPAPAPAPPSEPETAPVQSSTTTTYHHSTRPMA</sequence>
<dbReference type="GeneID" id="77676094"/>
<proteinExistence type="predicted"/>
<dbReference type="Proteomes" id="UP000054524">
    <property type="component" value="Unassembled WGS sequence"/>
</dbReference>
<feature type="compositionally biased region" description="Low complexity" evidence="1">
    <location>
        <begin position="367"/>
        <end position="381"/>
    </location>
</feature>
<organism evidence="3 4">
    <name type="scientific">Nematocida ausubeli (strain ATCC PRA-371 / ERTm2)</name>
    <name type="common">Nematode killer fungus</name>
    <dbReference type="NCBI Taxonomy" id="1913371"/>
    <lineage>
        <taxon>Eukaryota</taxon>
        <taxon>Fungi</taxon>
        <taxon>Fungi incertae sedis</taxon>
        <taxon>Microsporidia</taxon>
        <taxon>Nematocida</taxon>
    </lineage>
</organism>
<keyword evidence="4" id="KW-1185">Reference proteome</keyword>
<dbReference type="AlphaFoldDB" id="A0A086J1J1"/>
<reference evidence="3 4" key="1">
    <citation type="journal article" date="2014" name="Genome Announc.">
        <title>Genome Sequence of the Microsporidian Species Nematocida sp1 Strain ERTm6 (ATCC PRA-372).</title>
        <authorList>
            <person name="Bakowski M.A."/>
            <person name="Priest M."/>
            <person name="Young S."/>
            <person name="Cuomo C.A."/>
            <person name="Troemel E.R."/>
        </authorList>
    </citation>
    <scope>NUCLEOTIDE SEQUENCE [LARGE SCALE GENOMIC DNA]</scope>
    <source>
        <strain evidence="3 4">ERTm6</strain>
    </source>
</reference>